<dbReference type="KEGG" id="rml:FF011L_09120"/>
<reference evidence="1 2" key="1">
    <citation type="submission" date="2019-02" db="EMBL/GenBank/DDBJ databases">
        <title>Deep-cultivation of Planctomycetes and their phenomic and genomic characterization uncovers novel biology.</title>
        <authorList>
            <person name="Wiegand S."/>
            <person name="Jogler M."/>
            <person name="Boedeker C."/>
            <person name="Pinto D."/>
            <person name="Vollmers J."/>
            <person name="Rivas-Marin E."/>
            <person name="Kohn T."/>
            <person name="Peeters S.H."/>
            <person name="Heuer A."/>
            <person name="Rast P."/>
            <person name="Oberbeckmann S."/>
            <person name="Bunk B."/>
            <person name="Jeske O."/>
            <person name="Meyerdierks A."/>
            <person name="Storesund J.E."/>
            <person name="Kallscheuer N."/>
            <person name="Luecker S."/>
            <person name="Lage O.M."/>
            <person name="Pohl T."/>
            <person name="Merkel B.J."/>
            <person name="Hornburger P."/>
            <person name="Mueller R.-W."/>
            <person name="Bruemmer F."/>
            <person name="Labrenz M."/>
            <person name="Spormann A.M."/>
            <person name="Op den Camp H."/>
            <person name="Overmann J."/>
            <person name="Amann R."/>
            <person name="Jetten M.S.M."/>
            <person name="Mascher T."/>
            <person name="Medema M.H."/>
            <person name="Devos D.P."/>
            <person name="Kaster A.-K."/>
            <person name="Ovreas L."/>
            <person name="Rohde M."/>
            <person name="Galperin M.Y."/>
            <person name="Jogler C."/>
        </authorList>
    </citation>
    <scope>NUCLEOTIDE SEQUENCE [LARGE SCALE GENOMIC DNA]</scope>
    <source>
        <strain evidence="1 2">FF011L</strain>
    </source>
</reference>
<dbReference type="InterPro" id="IPR009078">
    <property type="entry name" value="Ferritin-like_SF"/>
</dbReference>
<protein>
    <submittedName>
        <fullName evidence="1">Uncharacterized protein</fullName>
    </submittedName>
</protein>
<dbReference type="InterPro" id="IPR012347">
    <property type="entry name" value="Ferritin-like"/>
</dbReference>
<evidence type="ECO:0000313" key="2">
    <source>
        <dbReference type="Proteomes" id="UP000320672"/>
    </source>
</evidence>
<dbReference type="CDD" id="cd07909">
    <property type="entry name" value="YciF"/>
    <property type="match status" value="1"/>
</dbReference>
<dbReference type="RefSeq" id="WP_145350433.1">
    <property type="nucleotide sequence ID" value="NZ_CP036262.1"/>
</dbReference>
<dbReference type="OrthoDB" id="9795056at2"/>
<dbReference type="AlphaFoldDB" id="A0A517MBC0"/>
<evidence type="ECO:0000313" key="1">
    <source>
        <dbReference type="EMBL" id="QDS92175.1"/>
    </source>
</evidence>
<dbReference type="InterPro" id="IPR010287">
    <property type="entry name" value="DUF892_YciF-like"/>
</dbReference>
<accession>A0A517MBC0</accession>
<dbReference type="Proteomes" id="UP000320672">
    <property type="component" value="Chromosome"/>
</dbReference>
<gene>
    <name evidence="1" type="ORF">FF011L_09120</name>
</gene>
<dbReference type="Gene3D" id="1.20.1260.10">
    <property type="match status" value="1"/>
</dbReference>
<keyword evidence="2" id="KW-1185">Reference proteome</keyword>
<dbReference type="Pfam" id="PF05974">
    <property type="entry name" value="DUF892"/>
    <property type="match status" value="1"/>
</dbReference>
<name>A0A517MBC0_9BACT</name>
<dbReference type="InterPro" id="IPR047114">
    <property type="entry name" value="YciF"/>
</dbReference>
<dbReference type="SUPFAM" id="SSF47240">
    <property type="entry name" value="Ferritin-like"/>
    <property type="match status" value="1"/>
</dbReference>
<proteinExistence type="predicted"/>
<dbReference type="PANTHER" id="PTHR30565:SF9">
    <property type="entry name" value="PROTEIN YCIF"/>
    <property type="match status" value="1"/>
</dbReference>
<organism evidence="1 2">
    <name type="scientific">Roseimaritima multifibrata</name>
    <dbReference type="NCBI Taxonomy" id="1930274"/>
    <lineage>
        <taxon>Bacteria</taxon>
        <taxon>Pseudomonadati</taxon>
        <taxon>Planctomycetota</taxon>
        <taxon>Planctomycetia</taxon>
        <taxon>Pirellulales</taxon>
        <taxon>Pirellulaceae</taxon>
        <taxon>Roseimaritima</taxon>
    </lineage>
</organism>
<dbReference type="EMBL" id="CP036262">
    <property type="protein sequence ID" value="QDS92175.1"/>
    <property type="molecule type" value="Genomic_DNA"/>
</dbReference>
<dbReference type="PANTHER" id="PTHR30565">
    <property type="entry name" value="PROTEIN YCIF"/>
    <property type="match status" value="1"/>
</dbReference>
<sequence>MNLDSLYKLYIHELKDLYSAENQLLDALPKMQAAATDTHLKESFAKHLAETKVHVQRLENVFKGLDFEPGGHRCNAMEGIISEGEELLKEDIPPRVLDAALIAAAQRVEHYEMAGYGTARAFAEKLGEHEAAETLQLTLDEEGKTNRHLSRLAERSINFLATRVVAEA</sequence>